<dbReference type="CDD" id="cd18988">
    <property type="entry name" value="LGIC_ECD_bact"/>
    <property type="match status" value="1"/>
</dbReference>
<dbReference type="Proteomes" id="UP001176883">
    <property type="component" value="Unassembled WGS sequence"/>
</dbReference>
<dbReference type="InterPro" id="IPR006201">
    <property type="entry name" value="Neur_channel"/>
</dbReference>
<dbReference type="SUPFAM" id="SSF63712">
    <property type="entry name" value="Nicotinic receptor ligand binding domain-like"/>
    <property type="match status" value="1"/>
</dbReference>
<proteinExistence type="predicted"/>
<reference evidence="7" key="1">
    <citation type="submission" date="2023-07" db="EMBL/GenBank/DDBJ databases">
        <title>Two novel species in the genus Flavivirga.</title>
        <authorList>
            <person name="Kwon K."/>
        </authorList>
    </citation>
    <scope>NUCLEOTIDE SEQUENCE</scope>
    <source>
        <strain evidence="7">KCTC 52353</strain>
    </source>
</reference>
<accession>A0ABT8WBH9</accession>
<keyword evidence="8" id="KW-1185">Reference proteome</keyword>
<evidence type="ECO:0000256" key="3">
    <source>
        <dbReference type="ARBA" id="ARBA00022989"/>
    </source>
</evidence>
<comment type="caution">
    <text evidence="7">The sequence shown here is derived from an EMBL/GenBank/DDBJ whole genome shotgun (WGS) entry which is preliminary data.</text>
</comment>
<dbReference type="Pfam" id="PF02931">
    <property type="entry name" value="Neur_chan_LBD"/>
    <property type="match status" value="1"/>
</dbReference>
<evidence type="ECO:0000256" key="4">
    <source>
        <dbReference type="ARBA" id="ARBA00023136"/>
    </source>
</evidence>
<evidence type="ECO:0000313" key="8">
    <source>
        <dbReference type="Proteomes" id="UP001176883"/>
    </source>
</evidence>
<comment type="subcellular location">
    <subcellularLocation>
        <location evidence="1">Membrane</location>
        <topology evidence="1">Multi-pass membrane protein</topology>
    </subcellularLocation>
</comment>
<feature type="transmembrane region" description="Helical" evidence="5">
    <location>
        <begin position="337"/>
        <end position="355"/>
    </location>
</feature>
<keyword evidence="2 5" id="KW-0812">Transmembrane</keyword>
<evidence type="ECO:0000313" key="7">
    <source>
        <dbReference type="EMBL" id="MDO5970502.1"/>
    </source>
</evidence>
<feature type="domain" description="Neurotransmitter-gated ion-channel ligand-binding" evidence="6">
    <location>
        <begin position="42"/>
        <end position="217"/>
    </location>
</feature>
<evidence type="ECO:0000256" key="1">
    <source>
        <dbReference type="ARBA" id="ARBA00004141"/>
    </source>
</evidence>
<keyword evidence="4 5" id="KW-0472">Membrane</keyword>
<name>A0ABT8WBH9_9FLAO</name>
<feature type="transmembrane region" description="Helical" evidence="5">
    <location>
        <begin position="265"/>
        <end position="282"/>
    </location>
</feature>
<dbReference type="PANTHER" id="PTHR18945">
    <property type="entry name" value="NEUROTRANSMITTER GATED ION CHANNEL"/>
    <property type="match status" value="1"/>
</dbReference>
<protein>
    <recommendedName>
        <fullName evidence="6">Neurotransmitter-gated ion-channel ligand-binding domain-containing protein</fullName>
    </recommendedName>
</protein>
<feature type="transmembrane region" description="Helical" evidence="5">
    <location>
        <begin position="236"/>
        <end position="258"/>
    </location>
</feature>
<dbReference type="Gene3D" id="1.20.58.390">
    <property type="entry name" value="Neurotransmitter-gated ion-channel transmembrane domain"/>
    <property type="match status" value="1"/>
</dbReference>
<dbReference type="InterPro" id="IPR036719">
    <property type="entry name" value="Neuro-gated_channel_TM_sf"/>
</dbReference>
<dbReference type="InterPro" id="IPR038050">
    <property type="entry name" value="Neuro_actylchol_rec"/>
</dbReference>
<organism evidence="7 8">
    <name type="scientific">Flavivirga aquimarina</name>
    <dbReference type="NCBI Taxonomy" id="2027862"/>
    <lineage>
        <taxon>Bacteria</taxon>
        <taxon>Pseudomonadati</taxon>
        <taxon>Bacteroidota</taxon>
        <taxon>Flavobacteriia</taxon>
        <taxon>Flavobacteriales</taxon>
        <taxon>Flavobacteriaceae</taxon>
        <taxon>Flavivirga</taxon>
    </lineage>
</organism>
<sequence length="356" mass="41524">MMYLGIYLTLLLSNSFCFYENYNGVVLSAKKQDGETHYGDSIQPVKITPKIQINKIYGINTLNETYTIDGYFVASWFDERNIVKKKNSNKIIYENQVADEKIGKEIWVPAFEFINVVGKRNTVNKQLIIRPDGNVTYNERFNAVFTTSMDFKKFPFDRQCFSIQLEAFSYDDKSLVFERSNDAIISINKEMPEEWLIYNERKYVSKKEYSHLSTDGRPVEFSRYNIEINAKRKIRYYLWQFIFPLFLIISISWSVFWIPDLSDQLATNFTLMLTVVAFNFHTSNILPNLPYSTFIESLITIGYLSIFISILIIILGHSIAAKSKKISNQKLMGYCKYLFPCGFLLINIIQAVIFFG</sequence>
<dbReference type="InterPro" id="IPR006202">
    <property type="entry name" value="Neur_chan_lig-bd"/>
</dbReference>
<evidence type="ECO:0000256" key="2">
    <source>
        <dbReference type="ARBA" id="ARBA00022692"/>
    </source>
</evidence>
<gene>
    <name evidence="7" type="ORF">Q4Q35_11860</name>
</gene>
<dbReference type="SUPFAM" id="SSF90112">
    <property type="entry name" value="Neurotransmitter-gated ion-channel transmembrane pore"/>
    <property type="match status" value="1"/>
</dbReference>
<dbReference type="InterPro" id="IPR036734">
    <property type="entry name" value="Neur_chan_lig-bd_sf"/>
</dbReference>
<dbReference type="EMBL" id="JAUOEK010000120">
    <property type="protein sequence ID" value="MDO5970502.1"/>
    <property type="molecule type" value="Genomic_DNA"/>
</dbReference>
<evidence type="ECO:0000259" key="6">
    <source>
        <dbReference type="Pfam" id="PF02931"/>
    </source>
</evidence>
<feature type="transmembrane region" description="Helical" evidence="5">
    <location>
        <begin position="294"/>
        <end position="316"/>
    </location>
</feature>
<dbReference type="Gene3D" id="2.70.170.10">
    <property type="entry name" value="Neurotransmitter-gated ion-channel ligand-binding domain"/>
    <property type="match status" value="1"/>
</dbReference>
<keyword evidence="3 5" id="KW-1133">Transmembrane helix</keyword>
<evidence type="ECO:0000256" key="5">
    <source>
        <dbReference type="SAM" id="Phobius"/>
    </source>
</evidence>